<dbReference type="Pfam" id="PF00535">
    <property type="entry name" value="Glycos_transf_2"/>
    <property type="match status" value="1"/>
</dbReference>
<feature type="domain" description="Glycosyltransferase 2-like" evidence="2">
    <location>
        <begin position="4"/>
        <end position="157"/>
    </location>
</feature>
<dbReference type="PANTHER" id="PTHR43179:SF7">
    <property type="entry name" value="RHAMNOSYLTRANSFERASE WBBL"/>
    <property type="match status" value="1"/>
</dbReference>
<keyword evidence="1" id="KW-1133">Transmembrane helix</keyword>
<accession>A0A1F7UJC3</accession>
<feature type="transmembrane region" description="Helical" evidence="1">
    <location>
        <begin position="256"/>
        <end position="277"/>
    </location>
</feature>
<name>A0A1F7UJC3_9BACT</name>
<evidence type="ECO:0000313" key="3">
    <source>
        <dbReference type="EMBL" id="OGL78359.1"/>
    </source>
</evidence>
<dbReference type="EMBL" id="MGEF01000033">
    <property type="protein sequence ID" value="OGL78359.1"/>
    <property type="molecule type" value="Genomic_DNA"/>
</dbReference>
<dbReference type="SUPFAM" id="SSF53448">
    <property type="entry name" value="Nucleotide-diphospho-sugar transferases"/>
    <property type="match status" value="1"/>
</dbReference>
<proteinExistence type="predicted"/>
<keyword evidence="1" id="KW-0472">Membrane</keyword>
<keyword evidence="1" id="KW-0812">Transmembrane</keyword>
<dbReference type="AlphaFoldDB" id="A0A1F7UJC3"/>
<dbReference type="Proteomes" id="UP000176604">
    <property type="component" value="Unassembled WGS sequence"/>
</dbReference>
<evidence type="ECO:0000256" key="1">
    <source>
        <dbReference type="SAM" id="Phobius"/>
    </source>
</evidence>
<gene>
    <name evidence="3" type="ORF">A3J43_02475</name>
</gene>
<evidence type="ECO:0000259" key="2">
    <source>
        <dbReference type="Pfam" id="PF00535"/>
    </source>
</evidence>
<dbReference type="CDD" id="cd04186">
    <property type="entry name" value="GT_2_like_c"/>
    <property type="match status" value="1"/>
</dbReference>
<evidence type="ECO:0000313" key="4">
    <source>
        <dbReference type="Proteomes" id="UP000176604"/>
    </source>
</evidence>
<sequence length="284" mass="31579">MDISIIIVTWNSATHIARCLAAIPQAVKGLQAEVIVVDNGSTDSTAQTVRDGFPAARLIALHRNTGFAHACNVGIAASCGRMVGFLNPDAEALDSAFTHLVHFMDRHPRAAIAGGRLLNADHTVQHSVHVFPTPLSAFAVAMKLHRVPFLSRHFRGGFETASLPKKSTEVDYVKGAFFVARTSFLEEAGGFDERYFLWFDEADLQRTAHERGWEVWHYPKSQALHAGAKSFAQADEWRNQKQFLKSMGQYVRKWHGAWGALPVWIVTPFVLAAYRVLKGREESI</sequence>
<dbReference type="Gene3D" id="3.90.550.10">
    <property type="entry name" value="Spore Coat Polysaccharide Biosynthesis Protein SpsA, Chain A"/>
    <property type="match status" value="1"/>
</dbReference>
<dbReference type="PANTHER" id="PTHR43179">
    <property type="entry name" value="RHAMNOSYLTRANSFERASE WBBL"/>
    <property type="match status" value="1"/>
</dbReference>
<dbReference type="InterPro" id="IPR029044">
    <property type="entry name" value="Nucleotide-diphossugar_trans"/>
</dbReference>
<protein>
    <recommendedName>
        <fullName evidence="2">Glycosyltransferase 2-like domain-containing protein</fullName>
    </recommendedName>
</protein>
<organism evidence="3 4">
    <name type="scientific">Candidatus Uhrbacteria bacterium RIFCSPHIGHO2_12_FULL_54_23</name>
    <dbReference type="NCBI Taxonomy" id="1802397"/>
    <lineage>
        <taxon>Bacteria</taxon>
        <taxon>Candidatus Uhriibacteriota</taxon>
    </lineage>
</organism>
<comment type="caution">
    <text evidence="3">The sequence shown here is derived from an EMBL/GenBank/DDBJ whole genome shotgun (WGS) entry which is preliminary data.</text>
</comment>
<reference evidence="3 4" key="1">
    <citation type="journal article" date="2016" name="Nat. Commun.">
        <title>Thousands of microbial genomes shed light on interconnected biogeochemical processes in an aquifer system.</title>
        <authorList>
            <person name="Anantharaman K."/>
            <person name="Brown C.T."/>
            <person name="Hug L.A."/>
            <person name="Sharon I."/>
            <person name="Castelle C.J."/>
            <person name="Probst A.J."/>
            <person name="Thomas B.C."/>
            <person name="Singh A."/>
            <person name="Wilkins M.J."/>
            <person name="Karaoz U."/>
            <person name="Brodie E.L."/>
            <person name="Williams K.H."/>
            <person name="Hubbard S.S."/>
            <person name="Banfield J.F."/>
        </authorList>
    </citation>
    <scope>NUCLEOTIDE SEQUENCE [LARGE SCALE GENOMIC DNA]</scope>
</reference>
<dbReference type="InterPro" id="IPR001173">
    <property type="entry name" value="Glyco_trans_2-like"/>
</dbReference>
<dbReference type="STRING" id="1802397.A3J43_02475"/>